<dbReference type="InterPro" id="IPR011979">
    <property type="entry name" value="Antitox_Xre"/>
</dbReference>
<dbReference type="Pfam" id="PF09722">
    <property type="entry name" value="Xre_MbcA_ParS_C"/>
    <property type="match status" value="1"/>
</dbReference>
<proteinExistence type="predicted"/>
<feature type="domain" description="Antitoxin Xre/MbcA/ParS-like toxin-binding" evidence="1">
    <location>
        <begin position="97"/>
        <end position="146"/>
    </location>
</feature>
<evidence type="ECO:0000313" key="2">
    <source>
        <dbReference type="EMBL" id="OXR34598.1"/>
    </source>
</evidence>
<gene>
    <name evidence="2" type="ORF">PSUM_01455</name>
</gene>
<sequence>MLAEVLNENSYRDFRDRLSDFLNVPIDASDSDIHEMINAGFSADRINIFCEQGKIPPQQRDQIIPYKTLSSRLTLGQRLTVDESERLFRHAYIAAMAEVLFGRREKASSWLSKPKDHFSGKSPIAMLSTKQGTHQVEQLLIQVAEGYAF</sequence>
<accession>A0ABX4DYX1</accession>
<reference evidence="2 3" key="1">
    <citation type="submission" date="2017-06" db="EMBL/GenBank/DDBJ databases">
        <authorList>
            <person name="Furmanczyk E.M."/>
        </authorList>
    </citation>
    <scope>NUCLEOTIDE SEQUENCE [LARGE SCALE GENOMIC DNA]</scope>
    <source>
        <strain evidence="2 3">DSM 16611</strain>
    </source>
</reference>
<evidence type="ECO:0000259" key="1">
    <source>
        <dbReference type="Pfam" id="PF09722"/>
    </source>
</evidence>
<dbReference type="Proteomes" id="UP000215455">
    <property type="component" value="Unassembled WGS sequence"/>
</dbReference>
<keyword evidence="3" id="KW-1185">Reference proteome</keyword>
<dbReference type="EMBL" id="NIWU01000001">
    <property type="protein sequence ID" value="OXR34598.1"/>
    <property type="molecule type" value="Genomic_DNA"/>
</dbReference>
<dbReference type="InterPro" id="IPR024467">
    <property type="entry name" value="Xre/MbcA/ParS-like_toxin-bd"/>
</dbReference>
<name>A0ABX4DYX1_9PSED</name>
<dbReference type="NCBIfam" id="TIGR02293">
    <property type="entry name" value="TAS_TIGR02293"/>
    <property type="match status" value="1"/>
</dbReference>
<protein>
    <submittedName>
        <fullName evidence="2">Antitoxin</fullName>
    </submittedName>
</protein>
<dbReference type="RefSeq" id="WP_020798187.1">
    <property type="nucleotide sequence ID" value="NZ_CAXURZ020000001.1"/>
</dbReference>
<evidence type="ECO:0000313" key="3">
    <source>
        <dbReference type="Proteomes" id="UP000215455"/>
    </source>
</evidence>
<organism evidence="2 3">
    <name type="scientific">Pseudomonas umsongensis</name>
    <dbReference type="NCBI Taxonomy" id="198618"/>
    <lineage>
        <taxon>Bacteria</taxon>
        <taxon>Pseudomonadati</taxon>
        <taxon>Pseudomonadota</taxon>
        <taxon>Gammaproteobacteria</taxon>
        <taxon>Pseudomonadales</taxon>
        <taxon>Pseudomonadaceae</taxon>
        <taxon>Pseudomonas</taxon>
    </lineage>
</organism>
<comment type="caution">
    <text evidence="2">The sequence shown here is derived from an EMBL/GenBank/DDBJ whole genome shotgun (WGS) entry which is preliminary data.</text>
</comment>